<dbReference type="SUPFAM" id="SSF50891">
    <property type="entry name" value="Cyclophilin-like"/>
    <property type="match status" value="1"/>
</dbReference>
<name>A0A4D7CTE3_9ENTE</name>
<gene>
    <name evidence="3" type="ORF">FA707_03665</name>
</gene>
<proteinExistence type="predicted"/>
<dbReference type="EMBL" id="CP039712">
    <property type="protein sequence ID" value="QCI86112.1"/>
    <property type="molecule type" value="Genomic_DNA"/>
</dbReference>
<evidence type="ECO:0000313" key="4">
    <source>
        <dbReference type="Proteomes" id="UP000298615"/>
    </source>
</evidence>
<sequence length="362" mass="41287">MKRRLGISLYPDNSVFADDQAYIDLAASYGFLRIFMSMLEVTEGRTAVFNKFYQVITYAKSKGFEVILDIAPAIFEALEISYDDLSFFAEVGADGIRLDLGFDGNKEALLSYNPYGLIIELNMSNDVAYLDNILTYEANRPYIYGCHNFYPQAGSALPLDFFNRCSERFKKQGIRTAAFVTSQTATYGPWDINDGLPTLEMHRHLPIEVQTKHLFATGLIDDVVIGNAYASEAELKAMSTVNRYQVSFEIDTVSTINQVEEAILFENQHVRRGDITAQMARSTEVRKKYKAENNPAHDHDIHFKRGDVVIGNDAFGKYKNELQIVLEDHQDARKNKVGEIRTEELILLDYIKPWSKFLFNRK</sequence>
<dbReference type="Gene3D" id="3.20.20.70">
    <property type="entry name" value="Aldolase class I"/>
    <property type="match status" value="1"/>
</dbReference>
<dbReference type="PANTHER" id="PTHR38435:SF1">
    <property type="entry name" value="DUF871 DOMAIN-CONTAINING PROTEIN"/>
    <property type="match status" value="1"/>
</dbReference>
<dbReference type="InterPro" id="IPR043894">
    <property type="entry name" value="MupG_C"/>
</dbReference>
<dbReference type="InterPro" id="IPR013785">
    <property type="entry name" value="Aldolase_TIM"/>
</dbReference>
<feature type="domain" description="6-phospho-N-acetylmuramidase N-terminal" evidence="2">
    <location>
        <begin position="5"/>
        <end position="239"/>
    </location>
</feature>
<keyword evidence="4" id="KW-1185">Reference proteome</keyword>
<dbReference type="SUPFAM" id="SSF51445">
    <property type="entry name" value="(Trans)glycosidases"/>
    <property type="match status" value="1"/>
</dbReference>
<dbReference type="InterPro" id="IPR008589">
    <property type="entry name" value="MupG"/>
</dbReference>
<dbReference type="Gene3D" id="2.40.100.10">
    <property type="entry name" value="Cyclophilin-like"/>
    <property type="match status" value="1"/>
</dbReference>
<evidence type="ECO:0000259" key="2">
    <source>
        <dbReference type="Pfam" id="PF19200"/>
    </source>
</evidence>
<organism evidence="3 4">
    <name type="scientific">Vagococcus zengguangii</name>
    <dbReference type="NCBI Taxonomy" id="2571750"/>
    <lineage>
        <taxon>Bacteria</taxon>
        <taxon>Bacillati</taxon>
        <taxon>Bacillota</taxon>
        <taxon>Bacilli</taxon>
        <taxon>Lactobacillales</taxon>
        <taxon>Enterococcaceae</taxon>
        <taxon>Vagococcus</taxon>
    </lineage>
</organism>
<evidence type="ECO:0000313" key="3">
    <source>
        <dbReference type="EMBL" id="QCI86112.1"/>
    </source>
</evidence>
<dbReference type="PANTHER" id="PTHR38435">
    <property type="match status" value="1"/>
</dbReference>
<dbReference type="RefSeq" id="WP_136952949.1">
    <property type="nucleotide sequence ID" value="NZ_CP039712.1"/>
</dbReference>
<reference evidence="3 4" key="1">
    <citation type="submission" date="2019-04" db="EMBL/GenBank/DDBJ databases">
        <title>Vagococcus sp. nov., isolated from faeces of yaks (Bos grunniens).</title>
        <authorList>
            <person name="Ge Y."/>
        </authorList>
    </citation>
    <scope>NUCLEOTIDE SEQUENCE [LARGE SCALE GENOMIC DNA]</scope>
    <source>
        <strain evidence="3 4">MN-17</strain>
    </source>
</reference>
<protein>
    <submittedName>
        <fullName evidence="3">DUF871 domain-containing protein</fullName>
    </submittedName>
</protein>
<feature type="domain" description="6-phospho-N-acetylmuramidase C-terminal" evidence="1">
    <location>
        <begin position="247"/>
        <end position="359"/>
    </location>
</feature>
<accession>A0A4D7CTE3</accession>
<dbReference type="InterPro" id="IPR043797">
    <property type="entry name" value="MupG_N"/>
</dbReference>
<dbReference type="Pfam" id="PF19200">
    <property type="entry name" value="MupG_N"/>
    <property type="match status" value="1"/>
</dbReference>
<dbReference type="Pfam" id="PF05913">
    <property type="entry name" value="MupG_C"/>
    <property type="match status" value="1"/>
</dbReference>
<dbReference type="Proteomes" id="UP000298615">
    <property type="component" value="Chromosome"/>
</dbReference>
<dbReference type="AlphaFoldDB" id="A0A4D7CTE3"/>
<evidence type="ECO:0000259" key="1">
    <source>
        <dbReference type="Pfam" id="PF05913"/>
    </source>
</evidence>
<dbReference type="KEGG" id="vao:FA707_03665"/>
<dbReference type="InterPro" id="IPR029000">
    <property type="entry name" value="Cyclophilin-like_dom_sf"/>
</dbReference>
<dbReference type="InterPro" id="IPR017853">
    <property type="entry name" value="GH"/>
</dbReference>